<sequence>MDDNANNPTPSLPRTGASPRQIATATPERFDEAADAEDPDDGWVFPDPGAFPADTPTLLARTRGQQRILTAHATTTPARNETMPTDGTTTPLTTAGSRQRGQPARHDTEDDNGTPPRTTTTTTTSALIKVCTTNPPVRTPEETVTFLQWQASRRGEAEEQKRFRDDAAGYPHLLVFAAMRKKSPHIHLVHSVGIYPNIPGADKDWCGKCIGFLGNRTGVATPQAIELGRSTAWGWEDQVGCVDGRAMDLFFAAAVHSEKWWTPDPTTGTTRVICPRMLALPPDCVVYCAQARRTPWELSRFITSKLRQTTEDPTHYQLLVDWCCLASQPGTGTNANSSLLSFVTPAILGTTEHFHAWAHARLLATLGPVDGTTASPMQGTDNNNNAVSARSAGSHSGQLDVGIIAQVTAAVVAALRAESQVDSGDTAERQPRTLDAPKPLSDYQLAKLKGFSCVRSEAALQPIWQYFRSTKEVDAQRTQLLEEMKQWARGHDVQLNRSVYFDDNLSKELKIRQQSTIAFSKVFI</sequence>
<feature type="compositionally biased region" description="Low complexity" evidence="1">
    <location>
        <begin position="82"/>
        <end position="94"/>
    </location>
</feature>
<gene>
    <name evidence="2" type="ORF">HJC23_001881</name>
</gene>
<protein>
    <submittedName>
        <fullName evidence="2">Uncharacterized protein</fullName>
    </submittedName>
</protein>
<keyword evidence="3" id="KW-1185">Reference proteome</keyword>
<comment type="caution">
    <text evidence="2">The sequence shown here is derived from an EMBL/GenBank/DDBJ whole genome shotgun (WGS) entry which is preliminary data.</text>
</comment>
<proteinExistence type="predicted"/>
<reference evidence="2 3" key="1">
    <citation type="journal article" date="2020" name="G3 (Bethesda)">
        <title>Improved Reference Genome for Cyclotella cryptica CCMP332, a Model for Cell Wall Morphogenesis, Salinity Adaptation, and Lipid Production in Diatoms (Bacillariophyta).</title>
        <authorList>
            <person name="Roberts W.R."/>
            <person name="Downey K.M."/>
            <person name="Ruck E.C."/>
            <person name="Traller J.C."/>
            <person name="Alverson A.J."/>
        </authorList>
    </citation>
    <scope>NUCLEOTIDE SEQUENCE [LARGE SCALE GENOMIC DNA]</scope>
    <source>
        <strain evidence="2 3">CCMP332</strain>
    </source>
</reference>
<dbReference type="AlphaFoldDB" id="A0ABD3PKW9"/>
<feature type="region of interest" description="Disordered" evidence="1">
    <location>
        <begin position="71"/>
        <end position="122"/>
    </location>
</feature>
<evidence type="ECO:0000313" key="2">
    <source>
        <dbReference type="EMBL" id="KAL3788682.1"/>
    </source>
</evidence>
<accession>A0ABD3PKW9</accession>
<evidence type="ECO:0000256" key="1">
    <source>
        <dbReference type="SAM" id="MobiDB-lite"/>
    </source>
</evidence>
<organism evidence="2 3">
    <name type="scientific">Cyclotella cryptica</name>
    <dbReference type="NCBI Taxonomy" id="29204"/>
    <lineage>
        <taxon>Eukaryota</taxon>
        <taxon>Sar</taxon>
        <taxon>Stramenopiles</taxon>
        <taxon>Ochrophyta</taxon>
        <taxon>Bacillariophyta</taxon>
        <taxon>Coscinodiscophyceae</taxon>
        <taxon>Thalassiosirophycidae</taxon>
        <taxon>Stephanodiscales</taxon>
        <taxon>Stephanodiscaceae</taxon>
        <taxon>Cyclotella</taxon>
    </lineage>
</organism>
<dbReference type="Proteomes" id="UP001516023">
    <property type="component" value="Unassembled WGS sequence"/>
</dbReference>
<name>A0ABD3PKW9_9STRA</name>
<dbReference type="EMBL" id="JABMIG020000153">
    <property type="protein sequence ID" value="KAL3788682.1"/>
    <property type="molecule type" value="Genomic_DNA"/>
</dbReference>
<evidence type="ECO:0000313" key="3">
    <source>
        <dbReference type="Proteomes" id="UP001516023"/>
    </source>
</evidence>
<feature type="region of interest" description="Disordered" evidence="1">
    <location>
        <begin position="1"/>
        <end position="56"/>
    </location>
</feature>